<evidence type="ECO:0000256" key="2">
    <source>
        <dbReference type="ARBA" id="ARBA00022448"/>
    </source>
</evidence>
<protein>
    <submittedName>
        <fullName evidence="7">ABC transporter substrate-binding protein</fullName>
    </submittedName>
</protein>
<name>A0A6N9PYP8_9BACL</name>
<keyword evidence="5" id="KW-0175">Coiled coil</keyword>
<feature type="region of interest" description="Disordered" evidence="6">
    <location>
        <begin position="139"/>
        <end position="181"/>
    </location>
</feature>
<evidence type="ECO:0000313" key="7">
    <source>
        <dbReference type="EMBL" id="NBI27543.1"/>
    </source>
</evidence>
<dbReference type="GO" id="GO:0046872">
    <property type="term" value="F:metal ion binding"/>
    <property type="evidence" value="ECO:0007669"/>
    <property type="project" value="InterPro"/>
</dbReference>
<organism evidence="7 8">
    <name type="scientific">Chengkuizengella marina</name>
    <dbReference type="NCBI Taxonomy" id="2507566"/>
    <lineage>
        <taxon>Bacteria</taxon>
        <taxon>Bacillati</taxon>
        <taxon>Bacillota</taxon>
        <taxon>Bacilli</taxon>
        <taxon>Bacillales</taxon>
        <taxon>Paenibacillaceae</taxon>
        <taxon>Chengkuizengella</taxon>
    </lineage>
</organism>
<dbReference type="InterPro" id="IPR006128">
    <property type="entry name" value="Lipoprotein_PsaA-like"/>
</dbReference>
<evidence type="ECO:0000313" key="8">
    <source>
        <dbReference type="Proteomes" id="UP000448943"/>
    </source>
</evidence>
<comment type="similarity">
    <text evidence="1 4">Belongs to the bacterial solute-binding protein 9 family.</text>
</comment>
<feature type="compositionally biased region" description="Basic and acidic residues" evidence="6">
    <location>
        <begin position="149"/>
        <end position="159"/>
    </location>
</feature>
<comment type="caution">
    <text evidence="7">The sequence shown here is derived from an EMBL/GenBank/DDBJ whole genome shotgun (WGS) entry which is preliminary data.</text>
</comment>
<dbReference type="InterPro" id="IPR050492">
    <property type="entry name" value="Bact_metal-bind_prot9"/>
</dbReference>
<dbReference type="InterPro" id="IPR006129">
    <property type="entry name" value="AdhesinB"/>
</dbReference>
<dbReference type="SUPFAM" id="SSF53807">
    <property type="entry name" value="Helical backbone' metal receptor"/>
    <property type="match status" value="1"/>
</dbReference>
<evidence type="ECO:0000256" key="3">
    <source>
        <dbReference type="ARBA" id="ARBA00022729"/>
    </source>
</evidence>
<reference evidence="7 8" key="1">
    <citation type="submission" date="2019-01" db="EMBL/GenBank/DDBJ databases">
        <title>Chengkuizengella sp. nov., isolated from deep-sea sediment of East Pacific Ocean.</title>
        <authorList>
            <person name="Yang J."/>
            <person name="Lai Q."/>
            <person name="Shao Z."/>
        </authorList>
    </citation>
    <scope>NUCLEOTIDE SEQUENCE [LARGE SCALE GENOMIC DNA]</scope>
    <source>
        <strain evidence="7 8">YPA3-1-1</strain>
    </source>
</reference>
<dbReference type="Gene3D" id="3.40.50.1980">
    <property type="entry name" value="Nitrogenase molybdenum iron protein domain"/>
    <property type="match status" value="2"/>
</dbReference>
<dbReference type="GO" id="GO:0007155">
    <property type="term" value="P:cell adhesion"/>
    <property type="evidence" value="ECO:0007669"/>
    <property type="project" value="InterPro"/>
</dbReference>
<proteinExistence type="inferred from homology"/>
<evidence type="ECO:0000256" key="4">
    <source>
        <dbReference type="RuleBase" id="RU003512"/>
    </source>
</evidence>
<dbReference type="AlphaFoldDB" id="A0A6N9PYP8"/>
<feature type="coiled-coil region" evidence="5">
    <location>
        <begin position="210"/>
        <end position="237"/>
    </location>
</feature>
<keyword evidence="3" id="KW-0732">Signal</keyword>
<dbReference type="PANTHER" id="PTHR42953:SF3">
    <property type="entry name" value="HIGH-AFFINITY ZINC UPTAKE SYSTEM PROTEIN ZNUA"/>
    <property type="match status" value="1"/>
</dbReference>
<dbReference type="InterPro" id="IPR006127">
    <property type="entry name" value="ZnuA-like"/>
</dbReference>
<evidence type="ECO:0000256" key="6">
    <source>
        <dbReference type="SAM" id="MobiDB-lite"/>
    </source>
</evidence>
<dbReference type="GO" id="GO:0030001">
    <property type="term" value="P:metal ion transport"/>
    <property type="evidence" value="ECO:0007669"/>
    <property type="project" value="InterPro"/>
</dbReference>
<dbReference type="OrthoDB" id="9810636at2"/>
<dbReference type="PRINTS" id="PR00690">
    <property type="entry name" value="ADHESNFAMILY"/>
</dbReference>
<dbReference type="PRINTS" id="PR00691">
    <property type="entry name" value="ADHESINB"/>
</dbReference>
<gene>
    <name evidence="7" type="ORF">ERL59_00990</name>
</gene>
<accession>A0A6N9PYP8</accession>
<sequence length="351" mass="40127">MGGIFLFKKFNLLFTILIILSILLIGCTSNTSETDLDNTSESNKINIVTTFYPLYDFAKKIGGEYVEVQNIVPTGVEPHDWTPKTRDMIQITEADLFIYNGLGFESWIESFFSSLEADVSIEWVEASLGAQILDATIEEESHEEEGHEEESHEEGHEEEGHEEEGHEEEGHEDEHDHGAYDPHIWLSPVQAKVLAENIKQGLIKVDPAHKDEYEERFIELSNQLDELHLEYKEVLENAPRNEFVVSHQAFGYLANEYNLTQKSIMGITPEAEPTIQDYKNISVFVEENNIQYILFEELVSPKIAETLSKDLNVETLVLNPLEGLTEEQEKNGDDYFTIMKRNLTSLEKALQ</sequence>
<dbReference type="EMBL" id="SIJB01000004">
    <property type="protein sequence ID" value="NBI27543.1"/>
    <property type="molecule type" value="Genomic_DNA"/>
</dbReference>
<feature type="compositionally biased region" description="Basic and acidic residues" evidence="6">
    <location>
        <begin position="168"/>
        <end position="180"/>
    </location>
</feature>
<evidence type="ECO:0000256" key="1">
    <source>
        <dbReference type="ARBA" id="ARBA00011028"/>
    </source>
</evidence>
<dbReference type="Proteomes" id="UP000448943">
    <property type="component" value="Unassembled WGS sequence"/>
</dbReference>
<keyword evidence="2 4" id="KW-0813">Transport</keyword>
<keyword evidence="8" id="KW-1185">Reference proteome</keyword>
<evidence type="ECO:0000256" key="5">
    <source>
        <dbReference type="SAM" id="Coils"/>
    </source>
</evidence>
<dbReference type="PANTHER" id="PTHR42953">
    <property type="entry name" value="HIGH-AFFINITY ZINC UPTAKE SYSTEM PROTEIN ZNUA-RELATED"/>
    <property type="match status" value="1"/>
</dbReference>
<dbReference type="Pfam" id="PF01297">
    <property type="entry name" value="ZnuA"/>
    <property type="match status" value="1"/>
</dbReference>
<feature type="compositionally biased region" description="Acidic residues" evidence="6">
    <location>
        <begin position="139"/>
        <end position="148"/>
    </location>
</feature>